<organism evidence="6 7">
    <name type="scientific">Mesobaculum littorinae</name>
    <dbReference type="NCBI Taxonomy" id="2486419"/>
    <lineage>
        <taxon>Bacteria</taxon>
        <taxon>Pseudomonadati</taxon>
        <taxon>Pseudomonadota</taxon>
        <taxon>Alphaproteobacteria</taxon>
        <taxon>Rhodobacterales</taxon>
        <taxon>Roseobacteraceae</taxon>
        <taxon>Mesobaculum</taxon>
    </lineage>
</organism>
<dbReference type="PANTHER" id="PTHR33337">
    <property type="entry name" value="GFA DOMAIN-CONTAINING PROTEIN"/>
    <property type="match status" value="1"/>
</dbReference>
<dbReference type="SUPFAM" id="SSF51316">
    <property type="entry name" value="Mss4-like"/>
    <property type="match status" value="1"/>
</dbReference>
<dbReference type="Gene3D" id="3.90.1590.10">
    <property type="entry name" value="glutathione-dependent formaldehyde- activating enzyme (gfa)"/>
    <property type="match status" value="1"/>
</dbReference>
<keyword evidence="4" id="KW-0456">Lyase</keyword>
<keyword evidence="3" id="KW-0862">Zinc</keyword>
<dbReference type="GO" id="GO:0016846">
    <property type="term" value="F:carbon-sulfur lyase activity"/>
    <property type="evidence" value="ECO:0007669"/>
    <property type="project" value="InterPro"/>
</dbReference>
<dbReference type="Pfam" id="PF04828">
    <property type="entry name" value="GFA"/>
    <property type="match status" value="1"/>
</dbReference>
<comment type="similarity">
    <text evidence="1">Belongs to the Gfa family.</text>
</comment>
<gene>
    <name evidence="6" type="ORF">EKE94_12550</name>
</gene>
<evidence type="ECO:0000256" key="1">
    <source>
        <dbReference type="ARBA" id="ARBA00005495"/>
    </source>
</evidence>
<comment type="caution">
    <text evidence="6">The sequence shown here is derived from an EMBL/GenBank/DDBJ whole genome shotgun (WGS) entry which is preliminary data.</text>
</comment>
<dbReference type="GO" id="GO:0046872">
    <property type="term" value="F:metal ion binding"/>
    <property type="evidence" value="ECO:0007669"/>
    <property type="project" value="UniProtKB-KW"/>
</dbReference>
<accession>A0A438AG33</accession>
<evidence type="ECO:0000313" key="7">
    <source>
        <dbReference type="Proteomes" id="UP000285908"/>
    </source>
</evidence>
<name>A0A438AG33_9RHOB</name>
<feature type="domain" description="CENP-V/GFA" evidence="5">
    <location>
        <begin position="1"/>
        <end position="113"/>
    </location>
</feature>
<keyword evidence="7" id="KW-1185">Reference proteome</keyword>
<dbReference type="PANTHER" id="PTHR33337:SF40">
    <property type="entry name" value="CENP-V_GFA DOMAIN-CONTAINING PROTEIN-RELATED"/>
    <property type="match status" value="1"/>
</dbReference>
<dbReference type="PROSITE" id="PS51891">
    <property type="entry name" value="CENP_V_GFA"/>
    <property type="match status" value="1"/>
</dbReference>
<protein>
    <submittedName>
        <fullName evidence="6">GFA family protein</fullName>
    </submittedName>
</protein>
<proteinExistence type="inferred from homology"/>
<dbReference type="InterPro" id="IPR011057">
    <property type="entry name" value="Mss4-like_sf"/>
</dbReference>
<evidence type="ECO:0000256" key="3">
    <source>
        <dbReference type="ARBA" id="ARBA00022833"/>
    </source>
</evidence>
<evidence type="ECO:0000256" key="4">
    <source>
        <dbReference type="ARBA" id="ARBA00023239"/>
    </source>
</evidence>
<dbReference type="OrthoDB" id="9807246at2"/>
<reference evidence="6 7" key="1">
    <citation type="submission" date="2018-11" db="EMBL/GenBank/DDBJ databases">
        <title>Mesobaculum littorinae gen. nov., sp. nov., isolated from Littorina scabra that represents a novel genus of the order Rhodobacteraceae.</title>
        <authorList>
            <person name="Li F."/>
        </authorList>
    </citation>
    <scope>NUCLEOTIDE SEQUENCE [LARGE SCALE GENOMIC DNA]</scope>
    <source>
        <strain evidence="6 7">M0103</strain>
    </source>
</reference>
<dbReference type="AlphaFoldDB" id="A0A438AG33"/>
<sequence length="137" mass="15009">MCGDVRFTARGVESDFGVCSCKMCQRWGGASFVAVTAAEVAWQGEEHIRRRASSDWAERGWCDTCGTHLFYRVTAPGIDGAGCHEIPLGLLDDTDGLRMTREIFTDRRPAAYDFAGPHERLTEARTLAMFAGGEGAE</sequence>
<dbReference type="EMBL" id="RQXX01000004">
    <property type="protein sequence ID" value="RVV97654.1"/>
    <property type="molecule type" value="Genomic_DNA"/>
</dbReference>
<keyword evidence="2" id="KW-0479">Metal-binding</keyword>
<dbReference type="Proteomes" id="UP000285908">
    <property type="component" value="Unassembled WGS sequence"/>
</dbReference>
<evidence type="ECO:0000313" key="6">
    <source>
        <dbReference type="EMBL" id="RVV97654.1"/>
    </source>
</evidence>
<evidence type="ECO:0000259" key="5">
    <source>
        <dbReference type="PROSITE" id="PS51891"/>
    </source>
</evidence>
<evidence type="ECO:0000256" key="2">
    <source>
        <dbReference type="ARBA" id="ARBA00022723"/>
    </source>
</evidence>
<dbReference type="InterPro" id="IPR006913">
    <property type="entry name" value="CENP-V/GFA"/>
</dbReference>